<keyword evidence="1" id="KW-0812">Transmembrane</keyword>
<dbReference type="SUPFAM" id="SSF53474">
    <property type="entry name" value="alpha/beta-Hydrolases"/>
    <property type="match status" value="1"/>
</dbReference>
<name>A0A139BRS5_9PROT</name>
<dbReference type="EMBL" id="LSLI01000063">
    <property type="protein sequence ID" value="KXS31662.1"/>
    <property type="molecule type" value="Genomic_DNA"/>
</dbReference>
<dbReference type="GO" id="GO:0006629">
    <property type="term" value="P:lipid metabolic process"/>
    <property type="evidence" value="ECO:0007669"/>
    <property type="project" value="InterPro"/>
</dbReference>
<evidence type="ECO:0000313" key="4">
    <source>
        <dbReference type="Proteomes" id="UP000070578"/>
    </source>
</evidence>
<reference evidence="3 4" key="2">
    <citation type="submission" date="2016-03" db="EMBL/GenBank/DDBJ databases">
        <title>New uncultured bacterium of the family Gallionellaceae from acid mine drainage: description and reconstruction of genome based on metagenomic analysis of microbial community.</title>
        <authorList>
            <person name="Kadnikov V."/>
            <person name="Ivasenko D."/>
            <person name="Beletsky A."/>
            <person name="Mardanov A."/>
            <person name="Danilova E."/>
            <person name="Pimenov N."/>
            <person name="Karnachuk O."/>
            <person name="Ravin N."/>
        </authorList>
    </citation>
    <scope>NUCLEOTIDE SEQUENCE [LARGE SCALE GENOMIC DNA]</scope>
    <source>
        <strain evidence="3">ShG14-8</strain>
    </source>
</reference>
<dbReference type="InterPro" id="IPR051218">
    <property type="entry name" value="Sec_MonoDiacylglyc_Lipase"/>
</dbReference>
<sequence length="257" mass="29125">MVDNKLISFDLSNPDSRENANFAATLASLSYMTQSEIEVGLKNHGYMGTDVIFIKHHLLSCFILKWGDITAIAFKGSKTWREWLNNFNVWPQATNSGRIHAGFLYTIQCIGPTIYRLIYADIILGKRIVLTGHSRGGAIALLFVDLLARNGHYAHSVWNFGSPKVGDGEFAALWKEKVLVKAFVNGPDPVVDFPPNISTNIAIIKWLMQFRVIFIPVTLVYYSVIILRKYFLGLQAAGWPIRKLLMRHIRIAFVRKK</sequence>
<evidence type="ECO:0000256" key="1">
    <source>
        <dbReference type="SAM" id="Phobius"/>
    </source>
</evidence>
<keyword evidence="1" id="KW-1133">Transmembrane helix</keyword>
<comment type="caution">
    <text evidence="3">The sequence shown here is derived from an EMBL/GenBank/DDBJ whole genome shotgun (WGS) entry which is preliminary data.</text>
</comment>
<proteinExistence type="predicted"/>
<gene>
    <name evidence="3" type="ORF">AWT59_2221</name>
</gene>
<dbReference type="PANTHER" id="PTHR45856:SF24">
    <property type="entry name" value="FUNGAL LIPASE-LIKE DOMAIN-CONTAINING PROTEIN"/>
    <property type="match status" value="1"/>
</dbReference>
<reference evidence="3 4" key="1">
    <citation type="submission" date="2016-02" db="EMBL/GenBank/DDBJ databases">
        <authorList>
            <person name="Wen L."/>
            <person name="He K."/>
            <person name="Yang H."/>
        </authorList>
    </citation>
    <scope>NUCLEOTIDE SEQUENCE [LARGE SCALE GENOMIC DNA]</scope>
    <source>
        <strain evidence="3">ShG14-8</strain>
    </source>
</reference>
<feature type="transmembrane region" description="Helical" evidence="1">
    <location>
        <begin position="206"/>
        <end position="227"/>
    </location>
</feature>
<evidence type="ECO:0000313" key="3">
    <source>
        <dbReference type="EMBL" id="KXS31662.1"/>
    </source>
</evidence>
<dbReference type="CDD" id="cd00519">
    <property type="entry name" value="Lipase_3"/>
    <property type="match status" value="1"/>
</dbReference>
<organism evidence="3 4">
    <name type="scientific">Candidatus Gallionella acididurans</name>
    <dbReference type="NCBI Taxonomy" id="1796491"/>
    <lineage>
        <taxon>Bacteria</taxon>
        <taxon>Pseudomonadati</taxon>
        <taxon>Pseudomonadota</taxon>
        <taxon>Betaproteobacteria</taxon>
        <taxon>Nitrosomonadales</taxon>
        <taxon>Gallionellaceae</taxon>
        <taxon>Gallionella</taxon>
    </lineage>
</organism>
<dbReference type="AlphaFoldDB" id="A0A139BRS5"/>
<dbReference type="InterPro" id="IPR002921">
    <property type="entry name" value="Fungal_lipase-type"/>
</dbReference>
<dbReference type="Gene3D" id="3.40.50.1820">
    <property type="entry name" value="alpha/beta hydrolase"/>
    <property type="match status" value="1"/>
</dbReference>
<dbReference type="Proteomes" id="UP000070578">
    <property type="component" value="Unassembled WGS sequence"/>
</dbReference>
<dbReference type="InterPro" id="IPR029058">
    <property type="entry name" value="AB_hydrolase_fold"/>
</dbReference>
<accession>A0A139BRS5</accession>
<dbReference type="Pfam" id="PF01764">
    <property type="entry name" value="Lipase_3"/>
    <property type="match status" value="1"/>
</dbReference>
<dbReference type="PANTHER" id="PTHR45856">
    <property type="entry name" value="ALPHA/BETA-HYDROLASES SUPERFAMILY PROTEIN"/>
    <property type="match status" value="1"/>
</dbReference>
<protein>
    <submittedName>
        <fullName evidence="3">Lipase family protein</fullName>
    </submittedName>
</protein>
<keyword evidence="1" id="KW-0472">Membrane</keyword>
<feature type="domain" description="Fungal lipase-type" evidence="2">
    <location>
        <begin position="72"/>
        <end position="196"/>
    </location>
</feature>
<evidence type="ECO:0000259" key="2">
    <source>
        <dbReference type="Pfam" id="PF01764"/>
    </source>
</evidence>